<proteinExistence type="inferred from homology"/>
<protein>
    <submittedName>
        <fullName evidence="11">MFS transporter</fullName>
    </submittedName>
</protein>
<reference evidence="11" key="3">
    <citation type="submission" date="2023-10" db="EMBL/GenBank/DDBJ databases">
        <title>Genome Sequence of the Bacteria from From Gut Wall in Crohn's Disease.</title>
        <authorList>
            <person name="Rodriguez-Palacios A."/>
        </authorList>
    </citation>
    <scope>NUCLEOTIDE SEQUENCE</scope>
    <source>
        <strain evidence="11">CavFT-hAR58</strain>
    </source>
</reference>
<comment type="subcellular location">
    <subcellularLocation>
        <location evidence="1">Membrane</location>
        <topology evidence="1">Multi-pass membrane protein</topology>
    </subcellularLocation>
</comment>
<feature type="transmembrane region" description="Helical" evidence="7">
    <location>
        <begin position="27"/>
        <end position="46"/>
    </location>
</feature>
<gene>
    <name evidence="9" type="ORF">CE91St16_25400</name>
    <name evidence="10" type="ORF">F2A26_11610</name>
    <name evidence="11" type="ORF">RVH17_00295</name>
</gene>
<dbReference type="EMBL" id="BQOL01000002">
    <property type="protein sequence ID" value="GKI19632.1"/>
    <property type="molecule type" value="Genomic_DNA"/>
</dbReference>
<evidence type="ECO:0000313" key="9">
    <source>
        <dbReference type="EMBL" id="GKI19632.1"/>
    </source>
</evidence>
<feature type="transmembrane region" description="Helical" evidence="7">
    <location>
        <begin position="585"/>
        <end position="609"/>
    </location>
</feature>
<feature type="transmembrane region" description="Helical" evidence="7">
    <location>
        <begin position="251"/>
        <end position="269"/>
    </location>
</feature>
<feature type="transmembrane region" description="Helical" evidence="7">
    <location>
        <begin position="615"/>
        <end position="636"/>
    </location>
</feature>
<feature type="transmembrane region" description="Helical" evidence="7">
    <location>
        <begin position="81"/>
        <end position="99"/>
    </location>
</feature>
<reference evidence="10 12" key="1">
    <citation type="journal article" date="2019" name="Nat. Med.">
        <title>A library of human gut bacterial isolates paired with longitudinal multiomics data enables mechanistic microbiome research.</title>
        <authorList>
            <person name="Poyet M."/>
            <person name="Groussin M."/>
            <person name="Gibbons S.M."/>
            <person name="Avila-Pacheco J."/>
            <person name="Jiang X."/>
            <person name="Kearney S.M."/>
            <person name="Perrotta A.R."/>
            <person name="Berdy B."/>
            <person name="Zhao S."/>
            <person name="Lieberman T.D."/>
            <person name="Swanson P.K."/>
            <person name="Smith M."/>
            <person name="Roesemann S."/>
            <person name="Alexander J.E."/>
            <person name="Rich S.A."/>
            <person name="Livny J."/>
            <person name="Vlamakis H."/>
            <person name="Clish C."/>
            <person name="Bullock K."/>
            <person name="Deik A."/>
            <person name="Scott J."/>
            <person name="Pierce K.A."/>
            <person name="Xavier R.J."/>
            <person name="Alm E.J."/>
        </authorList>
    </citation>
    <scope>NUCLEOTIDE SEQUENCE [LARGE SCALE GENOMIC DNA]</scope>
    <source>
        <strain evidence="10 12">BIOML-A1</strain>
    </source>
</reference>
<dbReference type="Pfam" id="PF13515">
    <property type="entry name" value="FUSC_2"/>
    <property type="match status" value="1"/>
</dbReference>
<dbReference type="Pfam" id="PF00083">
    <property type="entry name" value="Sugar_tr"/>
    <property type="match status" value="1"/>
</dbReference>
<feature type="transmembrane region" description="Helical" evidence="7">
    <location>
        <begin position="105"/>
        <end position="124"/>
    </location>
</feature>
<feature type="transmembrane region" description="Helical" evidence="7">
    <location>
        <begin position="461"/>
        <end position="479"/>
    </location>
</feature>
<dbReference type="GO" id="GO:0022857">
    <property type="term" value="F:transmembrane transporter activity"/>
    <property type="evidence" value="ECO:0007669"/>
    <property type="project" value="InterPro"/>
</dbReference>
<dbReference type="GO" id="GO:0016020">
    <property type="term" value="C:membrane"/>
    <property type="evidence" value="ECO:0007669"/>
    <property type="project" value="UniProtKB-SubCell"/>
</dbReference>
<evidence type="ECO:0000259" key="8">
    <source>
        <dbReference type="PROSITE" id="PS50850"/>
    </source>
</evidence>
<name>A0A5B5VLS9_9BACT</name>
<evidence type="ECO:0000313" key="11">
    <source>
        <dbReference type="EMBL" id="MDU0258570.1"/>
    </source>
</evidence>
<feature type="transmembrane region" description="Helical" evidence="7">
    <location>
        <begin position="131"/>
        <end position="150"/>
    </location>
</feature>
<sequence>MENTRQPIPLRIRQHLRDAVGRMHPSVSFVSCIGVLLAYLTGVYITGSLHEASRWMGAMLACTSLVVVLQSHNYKDSLRAGWTRVLGTFLGALVAYIYLKIWPFSIVGMLASVFVLEMLCMLVGIYQNNRIATITLLIILLVSQMTPHVSPAVNCLLRFTESVVGVGVGVALLWVLERWKRWLEPQEGADTSTDKNMNMDTMPLRWGHFRVLIVASLGQITGAGLATLVGVILPMIQIFRHPGLTSLQQGLVAATSLVGIMVGSVLFGAWSDKKGYLFFFRFCPALILAASLFTFFTADLFGLVTGLFFMGLGIGGGYSLDSDYISEIMPRRWKLLMVGVAKAASSLGSIAAAAICFSLLREWHDPHLWNRLLLLVAVMAVVMLLCRIRFEQSPGWLIAHGRISEAEKAVRYFLGPDVEIGEIRNRPNKTQMPKVAWSDLFKPGQVKKVIFSGIPWACEGLGVYGIGVFLPVLVMALGLETGSESAFSRITDSVLLTTWINLCILPGFVLGLLLVNRWYHVRTQTWGFILCAAGMGILLAAYEFHWPVWIAVSGFMLFELFLNAGPHLMTFIIPPQIYSVAERGAGAGLAAAFGKLGAVAGVVVIPILLKWGGASLVLWVTIGVLLAGALVTAVVGREVLPDKGRSVRPEIRRD</sequence>
<keyword evidence="4 7" id="KW-0812">Transmembrane</keyword>
<keyword evidence="3" id="KW-0813">Transport</keyword>
<feature type="domain" description="Major facilitator superfamily (MFS) profile" evidence="8">
    <location>
        <begin position="211"/>
        <end position="640"/>
    </location>
</feature>
<feature type="transmembrane region" description="Helical" evidence="7">
    <location>
        <begin position="211"/>
        <end position="239"/>
    </location>
</feature>
<evidence type="ECO:0000256" key="6">
    <source>
        <dbReference type="ARBA" id="ARBA00023136"/>
    </source>
</evidence>
<reference evidence="9" key="2">
    <citation type="submission" date="2022-01" db="EMBL/GenBank/DDBJ databases">
        <title>Novel bile acid biosynthetic pathways are enriched in the microbiome of centenarians.</title>
        <authorList>
            <person name="Sato Y."/>
            <person name="Atarashi K."/>
            <person name="Plichta R.D."/>
            <person name="Arai Y."/>
            <person name="Sasajima S."/>
            <person name="Kearney M.S."/>
            <person name="Suda W."/>
            <person name="Takeshita K."/>
            <person name="Sasaki T."/>
            <person name="Okamoto S."/>
            <person name="Skelly N.A."/>
            <person name="Okamura Y."/>
            <person name="Vlamakis H."/>
            <person name="Li Y."/>
            <person name="Tanoue T."/>
            <person name="Takei H."/>
            <person name="Nittono H."/>
            <person name="Narushima S."/>
            <person name="Irie J."/>
            <person name="Itoh H."/>
            <person name="Moriya K."/>
            <person name="Sugiura Y."/>
            <person name="Suematsu M."/>
            <person name="Moritoki N."/>
            <person name="Shibata S."/>
            <person name="Littman R.D."/>
            <person name="Fischbach A.M."/>
            <person name="Uwamino Y."/>
            <person name="Inoue T."/>
            <person name="Honda A."/>
            <person name="Hattori M."/>
            <person name="Murai T."/>
            <person name="Xavier J.R."/>
            <person name="Hirose N."/>
            <person name="Honda K."/>
        </authorList>
    </citation>
    <scope>NUCLEOTIDE SEQUENCE</scope>
    <source>
        <strain evidence="9">CE91-St16</strain>
    </source>
</reference>
<comment type="similarity">
    <text evidence="2">Belongs to the major facilitator superfamily. Sugar transporter (TC 2.A.1.1) family.</text>
</comment>
<dbReference type="PROSITE" id="PS00217">
    <property type="entry name" value="SUGAR_TRANSPORT_2"/>
    <property type="match status" value="1"/>
</dbReference>
<feature type="transmembrane region" description="Helical" evidence="7">
    <location>
        <begin position="526"/>
        <end position="542"/>
    </location>
</feature>
<accession>A0A5B5VLS9</accession>
<dbReference type="InterPro" id="IPR005829">
    <property type="entry name" value="Sugar_transporter_CS"/>
</dbReference>
<dbReference type="InterPro" id="IPR036259">
    <property type="entry name" value="MFS_trans_sf"/>
</dbReference>
<keyword evidence="12" id="KW-1185">Reference proteome</keyword>
<dbReference type="InterPro" id="IPR049453">
    <property type="entry name" value="Memb_transporter_dom"/>
</dbReference>
<evidence type="ECO:0000313" key="12">
    <source>
        <dbReference type="Proteomes" id="UP000324870"/>
    </source>
</evidence>
<dbReference type="Gene3D" id="1.20.1250.20">
    <property type="entry name" value="MFS general substrate transporter like domains"/>
    <property type="match status" value="1"/>
</dbReference>
<comment type="caution">
    <text evidence="11">The sequence shown here is derived from an EMBL/GenBank/DDBJ whole genome shotgun (WGS) entry which is preliminary data.</text>
</comment>
<dbReference type="InterPro" id="IPR005828">
    <property type="entry name" value="MFS_sugar_transport-like"/>
</dbReference>
<feature type="transmembrane region" description="Helical" evidence="7">
    <location>
        <begin position="276"/>
        <end position="295"/>
    </location>
</feature>
<dbReference type="EMBL" id="JAWDES010000001">
    <property type="protein sequence ID" value="MDU0258570.1"/>
    <property type="molecule type" value="Genomic_DNA"/>
</dbReference>
<organism evidence="11 13">
    <name type="scientific">Alistipes finegoldii</name>
    <dbReference type="NCBI Taxonomy" id="214856"/>
    <lineage>
        <taxon>Bacteria</taxon>
        <taxon>Pseudomonadati</taxon>
        <taxon>Bacteroidota</taxon>
        <taxon>Bacteroidia</taxon>
        <taxon>Bacteroidales</taxon>
        <taxon>Rikenellaceae</taxon>
        <taxon>Alistipes</taxon>
    </lineage>
</organism>
<dbReference type="Proteomes" id="UP001055105">
    <property type="component" value="Unassembled WGS sequence"/>
</dbReference>
<dbReference type="EMBL" id="VVND01000018">
    <property type="protein sequence ID" value="KAA3158397.1"/>
    <property type="molecule type" value="Genomic_DNA"/>
</dbReference>
<evidence type="ECO:0000313" key="10">
    <source>
        <dbReference type="EMBL" id="KAA3158397.1"/>
    </source>
</evidence>
<dbReference type="AlphaFoldDB" id="A0A5B5VLS9"/>
<feature type="transmembrane region" description="Helical" evidence="7">
    <location>
        <begin position="372"/>
        <end position="390"/>
    </location>
</feature>
<dbReference type="PANTHER" id="PTHR23511:SF34">
    <property type="entry name" value="SYNAPTIC VESICLE GLYCOPROTEIN 2"/>
    <property type="match status" value="1"/>
</dbReference>
<dbReference type="PANTHER" id="PTHR23511">
    <property type="entry name" value="SYNAPTIC VESICLE GLYCOPROTEIN 2"/>
    <property type="match status" value="1"/>
</dbReference>
<dbReference type="Proteomes" id="UP001181347">
    <property type="component" value="Unassembled WGS sequence"/>
</dbReference>
<keyword evidence="5 7" id="KW-1133">Transmembrane helix</keyword>
<dbReference type="InterPro" id="IPR020846">
    <property type="entry name" value="MFS_dom"/>
</dbReference>
<dbReference type="Proteomes" id="UP000324870">
    <property type="component" value="Unassembled WGS sequence"/>
</dbReference>
<dbReference type="OMA" id="QWVYPNE"/>
<evidence type="ECO:0000313" key="13">
    <source>
        <dbReference type="Proteomes" id="UP001181347"/>
    </source>
</evidence>
<feature type="transmembrane region" description="Helical" evidence="7">
    <location>
        <begin position="52"/>
        <end position="69"/>
    </location>
</feature>
<feature type="transmembrane region" description="Helical" evidence="7">
    <location>
        <begin position="156"/>
        <end position="176"/>
    </location>
</feature>
<keyword evidence="6 7" id="KW-0472">Membrane</keyword>
<feature type="transmembrane region" description="Helical" evidence="7">
    <location>
        <begin position="340"/>
        <end position="360"/>
    </location>
</feature>
<evidence type="ECO:0000256" key="1">
    <source>
        <dbReference type="ARBA" id="ARBA00004141"/>
    </source>
</evidence>
<evidence type="ECO:0000256" key="2">
    <source>
        <dbReference type="ARBA" id="ARBA00010992"/>
    </source>
</evidence>
<evidence type="ECO:0000256" key="7">
    <source>
        <dbReference type="SAM" id="Phobius"/>
    </source>
</evidence>
<dbReference type="PROSITE" id="PS50850">
    <property type="entry name" value="MFS"/>
    <property type="match status" value="1"/>
</dbReference>
<evidence type="ECO:0000256" key="5">
    <source>
        <dbReference type="ARBA" id="ARBA00022989"/>
    </source>
</evidence>
<dbReference type="RefSeq" id="WP_014775039.1">
    <property type="nucleotide sequence ID" value="NZ_AP025581.1"/>
</dbReference>
<feature type="transmembrane region" description="Helical" evidence="7">
    <location>
        <begin position="499"/>
        <end position="519"/>
    </location>
</feature>
<evidence type="ECO:0000256" key="3">
    <source>
        <dbReference type="ARBA" id="ARBA00022448"/>
    </source>
</evidence>
<feature type="transmembrane region" description="Helical" evidence="7">
    <location>
        <begin position="301"/>
        <end position="320"/>
    </location>
</feature>
<dbReference type="SUPFAM" id="SSF103473">
    <property type="entry name" value="MFS general substrate transporter"/>
    <property type="match status" value="1"/>
</dbReference>
<evidence type="ECO:0000256" key="4">
    <source>
        <dbReference type="ARBA" id="ARBA00022692"/>
    </source>
</evidence>